<accession>A0A6N3FHK3</accession>
<dbReference type="Pfam" id="PF10844">
    <property type="entry name" value="DUF2577"/>
    <property type="match status" value="1"/>
</dbReference>
<evidence type="ECO:0008006" key="2">
    <source>
        <dbReference type="Google" id="ProtNLM"/>
    </source>
</evidence>
<reference evidence="1" key="1">
    <citation type="submission" date="2019-11" db="EMBL/GenBank/DDBJ databases">
        <authorList>
            <person name="Feng L."/>
        </authorList>
    </citation>
    <scope>NUCLEOTIDE SEQUENCE</scope>
    <source>
        <strain evidence="1">CButyricumLFYP62</strain>
    </source>
</reference>
<dbReference type="AlphaFoldDB" id="A0A6N3FHK3"/>
<evidence type="ECO:0000313" key="1">
    <source>
        <dbReference type="EMBL" id="VYU51552.1"/>
    </source>
</evidence>
<proteinExistence type="predicted"/>
<dbReference type="RefSeq" id="WP_156736990.1">
    <property type="nucleotide sequence ID" value="NZ_CACRTU010000024.1"/>
</dbReference>
<dbReference type="EMBL" id="CACRTU010000024">
    <property type="protein sequence ID" value="VYU51552.1"/>
    <property type="molecule type" value="Genomic_DNA"/>
</dbReference>
<gene>
    <name evidence="1" type="ORF">CBLFYP62_02586</name>
</gene>
<sequence>MLIEDEFREAFKTNVSNTVDIKETEIGTVKSVNPIIIRVDGLDLEYEDLYIDYNLLEHTETFKTLTGTVGDSNTTITNGSILFNSKLSVGDKVAMRETTDGRYYVSGKVKGGF</sequence>
<organism evidence="1">
    <name type="scientific">Clostridium butyricum</name>
    <dbReference type="NCBI Taxonomy" id="1492"/>
    <lineage>
        <taxon>Bacteria</taxon>
        <taxon>Bacillati</taxon>
        <taxon>Bacillota</taxon>
        <taxon>Clostridia</taxon>
        <taxon>Eubacteriales</taxon>
        <taxon>Clostridiaceae</taxon>
        <taxon>Clostridium</taxon>
    </lineage>
</organism>
<dbReference type="InterPro" id="IPR022555">
    <property type="entry name" value="DUF2577"/>
</dbReference>
<protein>
    <recommendedName>
        <fullName evidence="2">DUF2577 domain-containing protein</fullName>
    </recommendedName>
</protein>
<name>A0A6N3FHK3_CLOBU</name>